<dbReference type="AlphaFoldDB" id="A0A6D2LB94"/>
<sequence>MFAITVWWRWKWKCINMFNAAGKRRDREKFVKDQAKEVTMAYTKAKLHNQVKRTRVEREIKWIRLSPGWIKINTDGASKGKPVLVSAGGVIHDENGAWCQGVALNIRIYTASLAELWGVYYGLVIAWERRSQRVELEVDSEVVVGFLKIGISG</sequence>
<evidence type="ECO:0000313" key="3">
    <source>
        <dbReference type="Proteomes" id="UP000467841"/>
    </source>
</evidence>
<proteinExistence type="predicted"/>
<dbReference type="InterPro" id="IPR002156">
    <property type="entry name" value="RNaseH_domain"/>
</dbReference>
<gene>
    <name evidence="2" type="ORF">MERR_LOCUS49435</name>
</gene>
<dbReference type="InterPro" id="IPR012337">
    <property type="entry name" value="RNaseH-like_sf"/>
</dbReference>
<protein>
    <recommendedName>
        <fullName evidence="1">RNase H type-1 domain-containing protein</fullName>
    </recommendedName>
</protein>
<reference evidence="2" key="1">
    <citation type="submission" date="2020-01" db="EMBL/GenBank/DDBJ databases">
        <authorList>
            <person name="Mishra B."/>
        </authorList>
    </citation>
    <scope>NUCLEOTIDE SEQUENCE [LARGE SCALE GENOMIC DNA]</scope>
</reference>
<feature type="domain" description="RNase H type-1" evidence="1">
    <location>
        <begin position="66"/>
        <end position="153"/>
    </location>
</feature>
<dbReference type="Proteomes" id="UP000467841">
    <property type="component" value="Unassembled WGS sequence"/>
</dbReference>
<keyword evidence="3" id="KW-1185">Reference proteome</keyword>
<dbReference type="InterPro" id="IPR036397">
    <property type="entry name" value="RNaseH_sf"/>
</dbReference>
<dbReference type="InterPro" id="IPR044730">
    <property type="entry name" value="RNase_H-like_dom_plant"/>
</dbReference>
<name>A0A6D2LB94_9BRAS</name>
<dbReference type="SUPFAM" id="SSF53098">
    <property type="entry name" value="Ribonuclease H-like"/>
    <property type="match status" value="1"/>
</dbReference>
<organism evidence="2 3">
    <name type="scientific">Microthlaspi erraticum</name>
    <dbReference type="NCBI Taxonomy" id="1685480"/>
    <lineage>
        <taxon>Eukaryota</taxon>
        <taxon>Viridiplantae</taxon>
        <taxon>Streptophyta</taxon>
        <taxon>Embryophyta</taxon>
        <taxon>Tracheophyta</taxon>
        <taxon>Spermatophyta</taxon>
        <taxon>Magnoliopsida</taxon>
        <taxon>eudicotyledons</taxon>
        <taxon>Gunneridae</taxon>
        <taxon>Pentapetalae</taxon>
        <taxon>rosids</taxon>
        <taxon>malvids</taxon>
        <taxon>Brassicales</taxon>
        <taxon>Brassicaceae</taxon>
        <taxon>Coluteocarpeae</taxon>
        <taxon>Microthlaspi</taxon>
    </lineage>
</organism>
<dbReference type="OrthoDB" id="1752183at2759"/>
<comment type="caution">
    <text evidence="2">The sequence shown here is derived from an EMBL/GenBank/DDBJ whole genome shotgun (WGS) entry which is preliminary data.</text>
</comment>
<dbReference type="GO" id="GO:0003676">
    <property type="term" value="F:nucleic acid binding"/>
    <property type="evidence" value="ECO:0007669"/>
    <property type="project" value="InterPro"/>
</dbReference>
<evidence type="ECO:0000259" key="1">
    <source>
        <dbReference type="PROSITE" id="PS50879"/>
    </source>
</evidence>
<dbReference type="PANTHER" id="PTHR47723:SF19">
    <property type="entry name" value="POLYNUCLEOTIDYL TRANSFERASE, RIBONUCLEASE H-LIKE SUPERFAMILY PROTEIN"/>
    <property type="match status" value="1"/>
</dbReference>
<dbReference type="EMBL" id="CACVBM020001928">
    <property type="protein sequence ID" value="CAA7062199.1"/>
    <property type="molecule type" value="Genomic_DNA"/>
</dbReference>
<dbReference type="Gene3D" id="3.30.420.10">
    <property type="entry name" value="Ribonuclease H-like superfamily/Ribonuclease H"/>
    <property type="match status" value="1"/>
</dbReference>
<dbReference type="GO" id="GO:0004523">
    <property type="term" value="F:RNA-DNA hybrid ribonuclease activity"/>
    <property type="evidence" value="ECO:0007669"/>
    <property type="project" value="InterPro"/>
</dbReference>
<accession>A0A6D2LB94</accession>
<dbReference type="CDD" id="cd06222">
    <property type="entry name" value="RNase_H_like"/>
    <property type="match status" value="1"/>
</dbReference>
<dbReference type="Pfam" id="PF13456">
    <property type="entry name" value="RVT_3"/>
    <property type="match status" value="1"/>
</dbReference>
<dbReference type="PROSITE" id="PS50879">
    <property type="entry name" value="RNASE_H_1"/>
    <property type="match status" value="1"/>
</dbReference>
<dbReference type="PANTHER" id="PTHR47723">
    <property type="entry name" value="OS05G0353850 PROTEIN"/>
    <property type="match status" value="1"/>
</dbReference>
<dbReference type="InterPro" id="IPR053151">
    <property type="entry name" value="RNase_H-like"/>
</dbReference>
<evidence type="ECO:0000313" key="2">
    <source>
        <dbReference type="EMBL" id="CAA7062199.1"/>
    </source>
</evidence>